<name>A0A4Y7PZU6_9AGAM</name>
<evidence type="ECO:0008006" key="7">
    <source>
        <dbReference type="Google" id="ProtNLM"/>
    </source>
</evidence>
<dbReference type="STRING" id="50990.A0A4Y7PZU6"/>
<reference evidence="5 6" key="1">
    <citation type="submission" date="2018-06" db="EMBL/GenBank/DDBJ databases">
        <title>A transcriptomic atlas of mushroom development highlights an independent origin of complex multicellularity.</title>
        <authorList>
            <consortium name="DOE Joint Genome Institute"/>
            <person name="Krizsan K."/>
            <person name="Almasi E."/>
            <person name="Merenyi Z."/>
            <person name="Sahu N."/>
            <person name="Viragh M."/>
            <person name="Koszo T."/>
            <person name="Mondo S."/>
            <person name="Kiss B."/>
            <person name="Balint B."/>
            <person name="Kues U."/>
            <person name="Barry K."/>
            <person name="Hegedus J.C."/>
            <person name="Henrissat B."/>
            <person name="Johnson J."/>
            <person name="Lipzen A."/>
            <person name="Ohm R."/>
            <person name="Nagy I."/>
            <person name="Pangilinan J."/>
            <person name="Yan J."/>
            <person name="Xiong Y."/>
            <person name="Grigoriev I.V."/>
            <person name="Hibbett D.S."/>
            <person name="Nagy L.G."/>
        </authorList>
    </citation>
    <scope>NUCLEOTIDE SEQUENCE [LARGE SCALE GENOMIC DNA]</scope>
    <source>
        <strain evidence="5 6">SZMC22713</strain>
    </source>
</reference>
<feature type="region of interest" description="Disordered" evidence="4">
    <location>
        <begin position="652"/>
        <end position="740"/>
    </location>
</feature>
<feature type="compositionally biased region" description="Polar residues" evidence="4">
    <location>
        <begin position="941"/>
        <end position="951"/>
    </location>
</feature>
<feature type="region of interest" description="Disordered" evidence="4">
    <location>
        <begin position="282"/>
        <end position="365"/>
    </location>
</feature>
<feature type="repeat" description="WD" evidence="3">
    <location>
        <begin position="1099"/>
        <end position="1133"/>
    </location>
</feature>
<accession>A0A4Y7PZU6</accession>
<feature type="region of interest" description="Disordered" evidence="4">
    <location>
        <begin position="1389"/>
        <end position="1410"/>
    </location>
</feature>
<dbReference type="InterPro" id="IPR001680">
    <property type="entry name" value="WD40_rpt"/>
</dbReference>
<dbReference type="InterPro" id="IPR036322">
    <property type="entry name" value="WD40_repeat_dom_sf"/>
</dbReference>
<feature type="compositionally biased region" description="Low complexity" evidence="4">
    <location>
        <begin position="768"/>
        <end position="780"/>
    </location>
</feature>
<feature type="compositionally biased region" description="Polar residues" evidence="4">
    <location>
        <begin position="493"/>
        <end position="514"/>
    </location>
</feature>
<evidence type="ECO:0000256" key="1">
    <source>
        <dbReference type="ARBA" id="ARBA00022574"/>
    </source>
</evidence>
<dbReference type="SUPFAM" id="SSF50978">
    <property type="entry name" value="WD40 repeat-like"/>
    <property type="match status" value="1"/>
</dbReference>
<dbReference type="InterPro" id="IPR015943">
    <property type="entry name" value="WD40/YVTN_repeat-like_dom_sf"/>
</dbReference>
<evidence type="ECO:0000256" key="3">
    <source>
        <dbReference type="PROSITE-ProRule" id="PRU00221"/>
    </source>
</evidence>
<feature type="compositionally biased region" description="Pro residues" evidence="4">
    <location>
        <begin position="475"/>
        <end position="488"/>
    </location>
</feature>
<feature type="compositionally biased region" description="Basic and acidic residues" evidence="4">
    <location>
        <begin position="984"/>
        <end position="1006"/>
    </location>
</feature>
<evidence type="ECO:0000256" key="4">
    <source>
        <dbReference type="SAM" id="MobiDB-lite"/>
    </source>
</evidence>
<keyword evidence="6" id="KW-1185">Reference proteome</keyword>
<feature type="compositionally biased region" description="Pro residues" evidence="4">
    <location>
        <begin position="658"/>
        <end position="671"/>
    </location>
</feature>
<feature type="region of interest" description="Disordered" evidence="4">
    <location>
        <begin position="905"/>
        <end position="1079"/>
    </location>
</feature>
<dbReference type="SMART" id="SM00320">
    <property type="entry name" value="WD40"/>
    <property type="match status" value="4"/>
</dbReference>
<organism evidence="5 6">
    <name type="scientific">Rickenella mellea</name>
    <dbReference type="NCBI Taxonomy" id="50990"/>
    <lineage>
        <taxon>Eukaryota</taxon>
        <taxon>Fungi</taxon>
        <taxon>Dikarya</taxon>
        <taxon>Basidiomycota</taxon>
        <taxon>Agaricomycotina</taxon>
        <taxon>Agaricomycetes</taxon>
        <taxon>Hymenochaetales</taxon>
        <taxon>Rickenellaceae</taxon>
        <taxon>Rickenella</taxon>
    </lineage>
</organism>
<feature type="region of interest" description="Disordered" evidence="4">
    <location>
        <begin position="112"/>
        <end position="166"/>
    </location>
</feature>
<feature type="region of interest" description="Disordered" evidence="4">
    <location>
        <begin position="767"/>
        <end position="811"/>
    </location>
</feature>
<dbReference type="PANTHER" id="PTHR22847:SF637">
    <property type="entry name" value="WD REPEAT DOMAIN 5B"/>
    <property type="match status" value="1"/>
</dbReference>
<keyword evidence="2" id="KW-0677">Repeat</keyword>
<sequence>MPEAASGDRYSGLSTLSSTLGVKGSLRVRAYGNVKHAHLVLRKVDEEEYVDENGQKRTKAVFSIFAQKLINVKAGKELYLYLQPANGELHDVPVAIEGDLLGDEDEVVAPEPTVVQEEKKPDPPASSEQAMPPKMRKLWARKSEASLTAKPSSPMLTTPPLPPSPLKVSMEIQTQPSASSVHVQATPPNGVSAAIQTIRPRHSECSVQTMDPPAKPSRVEMGVQTDHSLLQSLLQEEKSAVTEPDILPMSIDEDSPVLTHPDIVKQLKGKVNAVYSRSLSPMELESPLTTPPQSPQVLPTTTDDTPELTLTSLSPSDTSRGQSGASDDVTRSSSSTPATSVNPISHPSRNTPPPRKAPYASSSKKDPVFVPAVHTQQSGAVVAPPTIVKVQPVSPTIPHAIPSSALHTPSSLTPKAEPPIALTERPIRPGPAKTDRLASSPVVISTIFPPITVPQPAPLIHGATNRGSILTVSPPSAPPPPTASPPQIPHMSPSAQKKTLPPRTSSIPGGTPQQKEVKSPFVSGGFIQNALGKYSSLTQSLVGSKKEKDEKTVPTSPVAKTVDAKTAGVESKNDEAKTEITASLQKNDEKAVNVQPKQPIASNLATLSRSASLLMSSRANDRLSQISSIFPPMTVPNGPRALVDIPRASTASAAFPTPTRPSMPKAPPTMPQPVSTTISKPPTAPRAFTSNSAGPSNLNSRTAATPIVQPSPTAPLAQRTTPAPFTSPLPTPRSVPTGPAARLSSVQIPWLNHTLGEITGLAHLAGLPPSTETPSAAAPAAPIPPSSDPPPLPNGSWVEQNGMHKPNGTIAENKGIARSGVVPTPRSLNGASVVSQSTLMARPMALKISLPPVTPVASTSRSIAISSAFDSSARSSPIPNSTPDRPIKEEPQSPTLGLFAELDASRQSAPLSEKSQNGTSYQHVTTAQARDPIYVEDRESSSPTSGTNAWLTQHGLPRKPSFSNGWNDSRGINGRQRSVGSSAADDRDSPYESSSRRSDRWDERSDRSRKRRLVADTYRPDDDDYDRYRRDDDGYDRYRRSNDDYDRYTPRDRDDGHRPLADTYIPRYSPDSSSDDGASWPSWTKLHVSQIRFDGGPGIRSISFNSTGTQFAVICYDHTIRIWNTQTRAEIAKLSHNASVVSLAWIKGDIGIASLGLNGVVNKWTRVGQNQWHWTKVLDAGDTDPVCMAFANDKIAIAYPRTGIKIWFLINAIWQPQRPIVRQNILSIKFVDNGESLVGGTGDGCVWRCRVRDGSSYSTASFKTKVFDVKVSSVGNHVLASQAGGKTHLVLFEKDAQRGDILQEFSTREIENGGDRANYAFGAHFTSHEDLVIFGAVGRRVFIWDRHDGKVKYELDHSSDVIIQAVASYDSSDSSHVVTGNRQGRLTWWSPPLNASDDGRDVPSKRRRND</sequence>
<evidence type="ECO:0000256" key="2">
    <source>
        <dbReference type="ARBA" id="ARBA00022737"/>
    </source>
</evidence>
<dbReference type="OrthoDB" id="3236053at2759"/>
<feature type="region of interest" description="Disordered" evidence="4">
    <location>
        <begin position="456"/>
        <end position="518"/>
    </location>
</feature>
<evidence type="ECO:0000313" key="5">
    <source>
        <dbReference type="EMBL" id="TDL20149.1"/>
    </source>
</evidence>
<feature type="compositionally biased region" description="Pro residues" evidence="4">
    <location>
        <begin position="781"/>
        <end position="793"/>
    </location>
</feature>
<feature type="region of interest" description="Disordered" evidence="4">
    <location>
        <begin position="402"/>
        <end position="436"/>
    </location>
</feature>
<proteinExistence type="predicted"/>
<feature type="compositionally biased region" description="Low complexity" evidence="4">
    <location>
        <begin position="298"/>
        <end position="319"/>
    </location>
</feature>
<dbReference type="Proteomes" id="UP000294933">
    <property type="component" value="Unassembled WGS sequence"/>
</dbReference>
<feature type="region of interest" description="Disordered" evidence="4">
    <location>
        <begin position="867"/>
        <end position="892"/>
    </location>
</feature>
<dbReference type="PROSITE" id="PS50082">
    <property type="entry name" value="WD_REPEATS_2"/>
    <property type="match status" value="1"/>
</dbReference>
<dbReference type="VEuPathDB" id="FungiDB:BD410DRAFT_899730"/>
<evidence type="ECO:0000313" key="6">
    <source>
        <dbReference type="Proteomes" id="UP000294933"/>
    </source>
</evidence>
<gene>
    <name evidence="5" type="ORF">BD410DRAFT_899730</name>
</gene>
<keyword evidence="1 3" id="KW-0853">WD repeat</keyword>
<dbReference type="PANTHER" id="PTHR22847">
    <property type="entry name" value="WD40 REPEAT PROTEIN"/>
    <property type="match status" value="1"/>
</dbReference>
<feature type="compositionally biased region" description="Basic and acidic residues" evidence="4">
    <location>
        <begin position="1026"/>
        <end position="1060"/>
    </location>
</feature>
<protein>
    <recommendedName>
        <fullName evidence="7">WD40 repeat-like protein</fullName>
    </recommendedName>
</protein>
<dbReference type="GO" id="GO:1990234">
    <property type="term" value="C:transferase complex"/>
    <property type="evidence" value="ECO:0007669"/>
    <property type="project" value="UniProtKB-ARBA"/>
</dbReference>
<feature type="compositionally biased region" description="Polar residues" evidence="4">
    <location>
        <begin position="320"/>
        <end position="349"/>
    </location>
</feature>
<dbReference type="Gene3D" id="2.130.10.10">
    <property type="entry name" value="YVTN repeat-like/Quinoprotein amine dehydrogenase"/>
    <property type="match status" value="2"/>
</dbReference>
<feature type="compositionally biased region" description="Polar residues" evidence="4">
    <location>
        <begin position="905"/>
        <end position="928"/>
    </location>
</feature>
<feature type="compositionally biased region" description="Polar residues" evidence="4">
    <location>
        <begin position="688"/>
        <end position="711"/>
    </location>
</feature>
<feature type="compositionally biased region" description="Basic and acidic residues" evidence="4">
    <location>
        <begin position="1397"/>
        <end position="1410"/>
    </location>
</feature>
<dbReference type="EMBL" id="ML170190">
    <property type="protein sequence ID" value="TDL20149.1"/>
    <property type="molecule type" value="Genomic_DNA"/>
</dbReference>
<feature type="compositionally biased region" description="Low complexity" evidence="4">
    <location>
        <begin position="867"/>
        <end position="876"/>
    </location>
</feature>